<dbReference type="CDD" id="cd00454">
    <property type="entry name" value="TrHb1_N"/>
    <property type="match status" value="1"/>
</dbReference>
<comment type="cofactor">
    <cofactor evidence="6">
        <name>heme</name>
        <dbReference type="ChEBI" id="CHEBI:30413"/>
    </cofactor>
</comment>
<evidence type="ECO:0000313" key="8">
    <source>
        <dbReference type="Proteomes" id="UP001596413"/>
    </source>
</evidence>
<comment type="similarity">
    <text evidence="1 6">Belongs to the truncated hemoglobin family. Group I subfamily.</text>
</comment>
<dbReference type="EMBL" id="JBHSZO010000015">
    <property type="protein sequence ID" value="MFC7218822.1"/>
    <property type="molecule type" value="Genomic_DNA"/>
</dbReference>
<protein>
    <recommendedName>
        <fullName evidence="6">Group 1 truncated hemoglobin</fullName>
    </recommendedName>
</protein>
<dbReference type="InterPro" id="IPR001486">
    <property type="entry name" value="Hemoglobin_trunc"/>
</dbReference>
<keyword evidence="2 6" id="KW-0813">Transport</keyword>
<dbReference type="InterPro" id="IPR009050">
    <property type="entry name" value="Globin-like_sf"/>
</dbReference>
<dbReference type="RefSeq" id="WP_386414282.1">
    <property type="nucleotide sequence ID" value="NZ_JBHSZO010000015.1"/>
</dbReference>
<accession>A0ABW2GGP4</accession>
<dbReference type="SUPFAM" id="SSF46458">
    <property type="entry name" value="Globin-like"/>
    <property type="match status" value="1"/>
</dbReference>
<name>A0ABW2GGP4_9ACTN</name>
<dbReference type="Gene3D" id="1.10.490.10">
    <property type="entry name" value="Globins"/>
    <property type="match status" value="1"/>
</dbReference>
<gene>
    <name evidence="7" type="ORF">ACFQLX_11665</name>
</gene>
<proteinExistence type="inferred from homology"/>
<dbReference type="InterPro" id="IPR012292">
    <property type="entry name" value="Globin/Proto"/>
</dbReference>
<comment type="caution">
    <text evidence="7">The sequence shown here is derived from an EMBL/GenBank/DDBJ whole genome shotgun (WGS) entry which is preliminary data.</text>
</comment>
<reference evidence="8" key="1">
    <citation type="journal article" date="2019" name="Int. J. Syst. Evol. Microbiol.">
        <title>The Global Catalogue of Microorganisms (GCM) 10K type strain sequencing project: providing services to taxonomists for standard genome sequencing and annotation.</title>
        <authorList>
            <consortium name="The Broad Institute Genomics Platform"/>
            <consortium name="The Broad Institute Genome Sequencing Center for Infectious Disease"/>
            <person name="Wu L."/>
            <person name="Ma J."/>
        </authorList>
    </citation>
    <scope>NUCLEOTIDE SEQUENCE [LARGE SCALE GENOMIC DNA]</scope>
    <source>
        <strain evidence="8">CGMCC 1.13681</strain>
    </source>
</reference>
<evidence type="ECO:0000256" key="2">
    <source>
        <dbReference type="ARBA" id="ARBA00022448"/>
    </source>
</evidence>
<organism evidence="7 8">
    <name type="scientific">Streptomyces polyrhachis</name>
    <dbReference type="NCBI Taxonomy" id="1282885"/>
    <lineage>
        <taxon>Bacteria</taxon>
        <taxon>Bacillati</taxon>
        <taxon>Actinomycetota</taxon>
        <taxon>Actinomycetes</taxon>
        <taxon>Kitasatosporales</taxon>
        <taxon>Streptomycetaceae</taxon>
        <taxon>Streptomyces</taxon>
    </lineage>
</organism>
<evidence type="ECO:0000313" key="7">
    <source>
        <dbReference type="EMBL" id="MFC7218822.1"/>
    </source>
</evidence>
<sequence>MSIYDSIGGAAAVDAAVEDFYLRVLDDPELAPYFTGVDVRRLKGHQRAFIGAALGGPEAYEGRGMGEAHARLGITPEHFDRVVGHLVATLAALGVPQETIGEIGTALAPLQADIAPGAS</sequence>
<keyword evidence="6" id="KW-0561">Oxygen transport</keyword>
<keyword evidence="4 6" id="KW-0479">Metal-binding</keyword>
<dbReference type="Proteomes" id="UP001596413">
    <property type="component" value="Unassembled WGS sequence"/>
</dbReference>
<evidence type="ECO:0000256" key="3">
    <source>
        <dbReference type="ARBA" id="ARBA00022617"/>
    </source>
</evidence>
<keyword evidence="8" id="KW-1185">Reference proteome</keyword>
<evidence type="ECO:0000256" key="6">
    <source>
        <dbReference type="PIRNR" id="PIRNR002030"/>
    </source>
</evidence>
<dbReference type="InterPro" id="IPR016339">
    <property type="entry name" value="Hemoglobin_trunc_I"/>
</dbReference>
<evidence type="ECO:0000256" key="5">
    <source>
        <dbReference type="ARBA" id="ARBA00023004"/>
    </source>
</evidence>
<keyword evidence="3 6" id="KW-0349">Heme</keyword>
<dbReference type="Pfam" id="PF01152">
    <property type="entry name" value="Bac_globin"/>
    <property type="match status" value="1"/>
</dbReference>
<evidence type="ECO:0000256" key="1">
    <source>
        <dbReference type="ARBA" id="ARBA00009660"/>
    </source>
</evidence>
<evidence type="ECO:0000256" key="4">
    <source>
        <dbReference type="ARBA" id="ARBA00022723"/>
    </source>
</evidence>
<keyword evidence="5 6" id="KW-0408">Iron</keyword>
<dbReference type="PIRSF" id="PIRSF002030">
    <property type="entry name" value="Globin_Protozoa/Cyanobacteria"/>
    <property type="match status" value="1"/>
</dbReference>